<dbReference type="GO" id="GO:0046872">
    <property type="term" value="F:metal ion binding"/>
    <property type="evidence" value="ECO:0007669"/>
    <property type="project" value="UniProtKB-KW"/>
</dbReference>
<dbReference type="GO" id="GO:0016491">
    <property type="term" value="F:oxidoreductase activity"/>
    <property type="evidence" value="ECO:0007669"/>
    <property type="project" value="UniProtKB-KW"/>
</dbReference>
<keyword evidence="4" id="KW-0408">Iron</keyword>
<keyword evidence="3" id="KW-0560">Oxidoreductase</keyword>
<evidence type="ECO:0000256" key="5">
    <source>
        <dbReference type="ARBA" id="ARBA00023014"/>
    </source>
</evidence>
<dbReference type="GO" id="GO:0051537">
    <property type="term" value="F:2 iron, 2 sulfur cluster binding"/>
    <property type="evidence" value="ECO:0007669"/>
    <property type="project" value="UniProtKB-KW"/>
</dbReference>
<organism evidence="8 9">
    <name type="scientific">Paenibacillus piri</name>
    <dbReference type="NCBI Taxonomy" id="2547395"/>
    <lineage>
        <taxon>Bacteria</taxon>
        <taxon>Bacillati</taxon>
        <taxon>Bacillota</taxon>
        <taxon>Bacilli</taxon>
        <taxon>Bacillales</taxon>
        <taxon>Paenibacillaceae</taxon>
        <taxon>Paenibacillus</taxon>
    </lineage>
</organism>
<gene>
    <name evidence="8" type="ORF">E1757_31200</name>
</gene>
<dbReference type="InterPro" id="IPR036884">
    <property type="entry name" value="2Fe-2S-bd_dom_sf"/>
</dbReference>
<name>A0A4R5KBX9_9BACL</name>
<dbReference type="PANTHER" id="PTHR44379">
    <property type="entry name" value="OXIDOREDUCTASE WITH IRON-SULFUR SUBUNIT"/>
    <property type="match status" value="1"/>
</dbReference>
<dbReference type="AlphaFoldDB" id="A0A4R5KBX9"/>
<keyword evidence="9" id="KW-1185">Reference proteome</keyword>
<proteinExistence type="predicted"/>
<dbReference type="RefSeq" id="WP_133235673.1">
    <property type="nucleotide sequence ID" value="NZ_SMRT01000023.1"/>
</dbReference>
<evidence type="ECO:0000256" key="6">
    <source>
        <dbReference type="ARBA" id="ARBA00060707"/>
    </source>
</evidence>
<dbReference type="InterPro" id="IPR002888">
    <property type="entry name" value="2Fe-2S-bd"/>
</dbReference>
<evidence type="ECO:0000313" key="9">
    <source>
        <dbReference type="Proteomes" id="UP000295636"/>
    </source>
</evidence>
<dbReference type="OrthoDB" id="9796880at2"/>
<evidence type="ECO:0000256" key="4">
    <source>
        <dbReference type="ARBA" id="ARBA00023004"/>
    </source>
</evidence>
<evidence type="ECO:0000256" key="2">
    <source>
        <dbReference type="ARBA" id="ARBA00022723"/>
    </source>
</evidence>
<keyword evidence="1" id="KW-0001">2Fe-2S</keyword>
<dbReference type="CDD" id="cd00207">
    <property type="entry name" value="fer2"/>
    <property type="match status" value="1"/>
</dbReference>
<dbReference type="PROSITE" id="PS00197">
    <property type="entry name" value="2FE2S_FER_1"/>
    <property type="match status" value="1"/>
</dbReference>
<dbReference type="InterPro" id="IPR012675">
    <property type="entry name" value="Beta-grasp_dom_sf"/>
</dbReference>
<dbReference type="InterPro" id="IPR001041">
    <property type="entry name" value="2Fe-2S_ferredoxin-type"/>
</dbReference>
<dbReference type="EMBL" id="SMRT01000023">
    <property type="protein sequence ID" value="TDF92018.1"/>
    <property type="molecule type" value="Genomic_DNA"/>
</dbReference>
<reference evidence="8 9" key="1">
    <citation type="submission" date="2019-03" db="EMBL/GenBank/DDBJ databases">
        <title>This is whole genome sequence of Paenibacillus sp MS74 strain.</title>
        <authorList>
            <person name="Trinh H.N."/>
        </authorList>
    </citation>
    <scope>NUCLEOTIDE SEQUENCE [LARGE SCALE GENOMIC DNA]</scope>
    <source>
        <strain evidence="8 9">MS74</strain>
    </source>
</reference>
<dbReference type="PANTHER" id="PTHR44379:SF8">
    <property type="entry name" value="XANTHINE DEHYDROGENASE IRON-SULFUR-BINDING SUBUNIT XDHC-RELATED"/>
    <property type="match status" value="1"/>
</dbReference>
<keyword evidence="5" id="KW-0411">Iron-sulfur</keyword>
<dbReference type="Gene3D" id="3.10.20.30">
    <property type="match status" value="1"/>
</dbReference>
<dbReference type="InterPro" id="IPR006058">
    <property type="entry name" value="2Fe2S_fd_BS"/>
</dbReference>
<dbReference type="Pfam" id="PF00111">
    <property type="entry name" value="Fer2"/>
    <property type="match status" value="1"/>
</dbReference>
<accession>A0A4R5KBX9</accession>
<dbReference type="SUPFAM" id="SSF54292">
    <property type="entry name" value="2Fe-2S ferredoxin-like"/>
    <property type="match status" value="1"/>
</dbReference>
<evidence type="ECO:0000256" key="1">
    <source>
        <dbReference type="ARBA" id="ARBA00022714"/>
    </source>
</evidence>
<dbReference type="Proteomes" id="UP000295636">
    <property type="component" value="Unassembled WGS sequence"/>
</dbReference>
<feature type="domain" description="2Fe-2S ferredoxin-type" evidence="7">
    <location>
        <begin position="7"/>
        <end position="83"/>
    </location>
</feature>
<dbReference type="InterPro" id="IPR051452">
    <property type="entry name" value="Diverse_Oxidoreductases"/>
</dbReference>
<keyword evidence="2" id="KW-0479">Metal-binding</keyword>
<dbReference type="PROSITE" id="PS51085">
    <property type="entry name" value="2FE2S_FER_2"/>
    <property type="match status" value="1"/>
</dbReference>
<protein>
    <submittedName>
        <fullName evidence="8">(2Fe-2S)-binding protein</fullName>
    </submittedName>
</protein>
<evidence type="ECO:0000313" key="8">
    <source>
        <dbReference type="EMBL" id="TDF92018.1"/>
    </source>
</evidence>
<sequence>MSMVHSNTLNLTINGRDTQVAGDFTETLADLLRERLGLTGTKIGCRTGECGACTVLMDGKPVVSCLIPAASAEGHNIQTIERLSQEEDFGRLVQAMLETGGVQCGFCTPGIMVTLWAWLQDRSLFGGDIGSALKNNLCRCTGYQSIIAAVEQVIAAEKGAQE</sequence>
<dbReference type="Pfam" id="PF01799">
    <property type="entry name" value="Fer2_2"/>
    <property type="match status" value="1"/>
</dbReference>
<evidence type="ECO:0000259" key="7">
    <source>
        <dbReference type="PROSITE" id="PS51085"/>
    </source>
</evidence>
<evidence type="ECO:0000256" key="3">
    <source>
        <dbReference type="ARBA" id="ARBA00023002"/>
    </source>
</evidence>
<comment type="pathway">
    <text evidence="6">Alkaloid degradation; nicotine degradation.</text>
</comment>
<comment type="caution">
    <text evidence="8">The sequence shown here is derived from an EMBL/GenBank/DDBJ whole genome shotgun (WGS) entry which is preliminary data.</text>
</comment>
<dbReference type="FunFam" id="3.10.20.30:FF:000020">
    <property type="entry name" value="Xanthine dehydrogenase iron-sulfur subunit"/>
    <property type="match status" value="1"/>
</dbReference>
<dbReference type="InterPro" id="IPR036010">
    <property type="entry name" value="2Fe-2S_ferredoxin-like_sf"/>
</dbReference>
<dbReference type="SUPFAM" id="SSF47741">
    <property type="entry name" value="CO dehydrogenase ISP C-domain like"/>
    <property type="match status" value="1"/>
</dbReference>
<dbReference type="Gene3D" id="1.10.150.120">
    <property type="entry name" value="[2Fe-2S]-binding domain"/>
    <property type="match status" value="1"/>
</dbReference>